<dbReference type="OrthoDB" id="410657at2759"/>
<dbReference type="Proteomes" id="UP000654075">
    <property type="component" value="Unassembled WGS sequence"/>
</dbReference>
<keyword evidence="2" id="KW-1185">Reference proteome</keyword>
<sequence length="177" mass="19460">VVYPYSGAEFPGVVDPRINFTVLWFLDPLDAANSTWAYAKAPLAAGQCLPQLPHLSSPEELEAVARTARPLMANPGSAWLTVGPWWMSNNVGAASFWKDYDAQTRYKHLSGQKEQSFRALTDAQRAAQTTDEFCPTVIQATYVREHVAARSPPPQREELEGFGETGRQLASLLALAP</sequence>
<name>A0A813GT31_POLGL</name>
<organism evidence="1 2">
    <name type="scientific">Polarella glacialis</name>
    <name type="common">Dinoflagellate</name>
    <dbReference type="NCBI Taxonomy" id="89957"/>
    <lineage>
        <taxon>Eukaryota</taxon>
        <taxon>Sar</taxon>
        <taxon>Alveolata</taxon>
        <taxon>Dinophyceae</taxon>
        <taxon>Suessiales</taxon>
        <taxon>Suessiaceae</taxon>
        <taxon>Polarella</taxon>
    </lineage>
</organism>
<evidence type="ECO:0000313" key="1">
    <source>
        <dbReference type="EMBL" id="CAE8628356.1"/>
    </source>
</evidence>
<proteinExistence type="predicted"/>
<evidence type="ECO:0000313" key="2">
    <source>
        <dbReference type="Proteomes" id="UP000654075"/>
    </source>
</evidence>
<protein>
    <submittedName>
        <fullName evidence="1">Uncharacterized protein</fullName>
    </submittedName>
</protein>
<feature type="non-terminal residue" evidence="1">
    <location>
        <position position="1"/>
    </location>
</feature>
<reference evidence="1" key="1">
    <citation type="submission" date="2021-02" db="EMBL/GenBank/DDBJ databases">
        <authorList>
            <person name="Dougan E. K."/>
            <person name="Rhodes N."/>
            <person name="Thang M."/>
            <person name="Chan C."/>
        </authorList>
    </citation>
    <scope>NUCLEOTIDE SEQUENCE</scope>
</reference>
<accession>A0A813GT31</accession>
<gene>
    <name evidence="1" type="ORF">PGLA1383_LOCUS45015</name>
</gene>
<comment type="caution">
    <text evidence="1">The sequence shown here is derived from an EMBL/GenBank/DDBJ whole genome shotgun (WGS) entry which is preliminary data.</text>
</comment>
<dbReference type="AlphaFoldDB" id="A0A813GT31"/>
<dbReference type="EMBL" id="CAJNNV010029380">
    <property type="protein sequence ID" value="CAE8628356.1"/>
    <property type="molecule type" value="Genomic_DNA"/>
</dbReference>